<dbReference type="InterPro" id="IPR009534">
    <property type="entry name" value="DUF1153"/>
</dbReference>
<gene>
    <name evidence="1" type="ORF">DEA8626_01497</name>
</gene>
<dbReference type="Proteomes" id="UP000244924">
    <property type="component" value="Unassembled WGS sequence"/>
</dbReference>
<organism evidence="1 2">
    <name type="scientific">Albidovulum aquaemixtae</name>
    <dbReference type="NCBI Taxonomy" id="1542388"/>
    <lineage>
        <taxon>Bacteria</taxon>
        <taxon>Pseudomonadati</taxon>
        <taxon>Pseudomonadota</taxon>
        <taxon>Alphaproteobacteria</taxon>
        <taxon>Rhodobacterales</taxon>
        <taxon>Paracoccaceae</taxon>
        <taxon>Albidovulum</taxon>
    </lineage>
</organism>
<dbReference type="Pfam" id="PF06627">
    <property type="entry name" value="DUF1153"/>
    <property type="match status" value="1"/>
</dbReference>
<reference evidence="1 2" key="1">
    <citation type="submission" date="2018-03" db="EMBL/GenBank/DDBJ databases">
        <authorList>
            <person name="Keele B.F."/>
        </authorList>
    </citation>
    <scope>NUCLEOTIDE SEQUENCE [LARGE SCALE GENOMIC DNA]</scope>
    <source>
        <strain evidence="1 2">CECT 8626</strain>
    </source>
</reference>
<keyword evidence="2" id="KW-1185">Reference proteome</keyword>
<dbReference type="InterPro" id="IPR010921">
    <property type="entry name" value="Trp_repressor/repl_initiator"/>
</dbReference>
<dbReference type="RefSeq" id="WP_108852355.1">
    <property type="nucleotide sequence ID" value="NZ_OMOQ01000001.1"/>
</dbReference>
<name>A0A2R8B5P6_9RHOB</name>
<evidence type="ECO:0000313" key="1">
    <source>
        <dbReference type="EMBL" id="SPH17968.1"/>
    </source>
</evidence>
<dbReference type="EMBL" id="OMOQ01000001">
    <property type="protein sequence ID" value="SPH17968.1"/>
    <property type="molecule type" value="Genomic_DNA"/>
</dbReference>
<dbReference type="OrthoDB" id="9796775at2"/>
<proteinExistence type="predicted"/>
<protein>
    <recommendedName>
        <fullName evidence="3">DUF1153 domain-containing protein</fullName>
    </recommendedName>
</protein>
<sequence length="92" mass="10478">MFLKKIDGPRAVTMPDGTIMTRADLPPVGTRRWVASRKVKVVKAVAFGLLPLKEALERYDLSEEEFDLWRAAVERHGEKGLKVTAIQKYRQP</sequence>
<dbReference type="GO" id="GO:0043565">
    <property type="term" value="F:sequence-specific DNA binding"/>
    <property type="evidence" value="ECO:0007669"/>
    <property type="project" value="InterPro"/>
</dbReference>
<accession>A0A2R8B5P6</accession>
<dbReference type="SUPFAM" id="SSF48295">
    <property type="entry name" value="TrpR-like"/>
    <property type="match status" value="1"/>
</dbReference>
<dbReference type="AlphaFoldDB" id="A0A2R8B5P6"/>
<evidence type="ECO:0000313" key="2">
    <source>
        <dbReference type="Proteomes" id="UP000244924"/>
    </source>
</evidence>
<evidence type="ECO:0008006" key="3">
    <source>
        <dbReference type="Google" id="ProtNLM"/>
    </source>
</evidence>
<dbReference type="InterPro" id="IPR036388">
    <property type="entry name" value="WH-like_DNA-bd_sf"/>
</dbReference>
<dbReference type="Gene3D" id="1.10.10.10">
    <property type="entry name" value="Winged helix-like DNA-binding domain superfamily/Winged helix DNA-binding domain"/>
    <property type="match status" value="1"/>
</dbReference>